<feature type="transmembrane region" description="Helical" evidence="9">
    <location>
        <begin position="36"/>
        <end position="57"/>
    </location>
</feature>
<evidence type="ECO:0000256" key="5">
    <source>
        <dbReference type="ARBA" id="ARBA00022692"/>
    </source>
</evidence>
<dbReference type="GO" id="GO:0008324">
    <property type="term" value="F:monoatomic cation transmembrane transporter activity"/>
    <property type="evidence" value="ECO:0007669"/>
    <property type="project" value="InterPro"/>
</dbReference>
<dbReference type="GO" id="GO:0030001">
    <property type="term" value="P:metal ion transport"/>
    <property type="evidence" value="ECO:0007669"/>
    <property type="project" value="UniProtKB-ARBA"/>
</dbReference>
<organism evidence="10 11">
    <name type="scientific">Klebsiella pneumoniae</name>
    <dbReference type="NCBI Taxonomy" id="573"/>
    <lineage>
        <taxon>Bacteria</taxon>
        <taxon>Pseudomonadati</taxon>
        <taxon>Pseudomonadota</taxon>
        <taxon>Gammaproteobacteria</taxon>
        <taxon>Enterobacterales</taxon>
        <taxon>Enterobacteriaceae</taxon>
        <taxon>Klebsiella/Raoultella group</taxon>
        <taxon>Klebsiella</taxon>
        <taxon>Klebsiella pneumoniae complex</taxon>
    </lineage>
</organism>
<feature type="transmembrane region" description="Helical" evidence="9">
    <location>
        <begin position="69"/>
        <end position="91"/>
    </location>
</feature>
<dbReference type="PANTHER" id="PTHR32024">
    <property type="entry name" value="TRK SYSTEM POTASSIUM UPTAKE PROTEIN TRKG-RELATED"/>
    <property type="match status" value="1"/>
</dbReference>
<accession>A0AAW8ANF0</accession>
<evidence type="ECO:0000256" key="4">
    <source>
        <dbReference type="ARBA" id="ARBA00022475"/>
    </source>
</evidence>
<protein>
    <submittedName>
        <fullName evidence="10">Potassium transporter TrkG</fullName>
    </submittedName>
</protein>
<keyword evidence="8 9" id="KW-0472">Membrane</keyword>
<evidence type="ECO:0000256" key="2">
    <source>
        <dbReference type="ARBA" id="ARBA00009137"/>
    </source>
</evidence>
<evidence type="ECO:0000256" key="3">
    <source>
        <dbReference type="ARBA" id="ARBA00022448"/>
    </source>
</evidence>
<keyword evidence="5 9" id="KW-0812">Transmembrane</keyword>
<evidence type="ECO:0000313" key="11">
    <source>
        <dbReference type="Proteomes" id="UP001244490"/>
    </source>
</evidence>
<keyword evidence="3" id="KW-0813">Transport</keyword>
<comment type="caution">
    <text evidence="10">The sequence shown here is derived from an EMBL/GenBank/DDBJ whole genome shotgun (WGS) entry which is preliminary data.</text>
</comment>
<comment type="similarity">
    <text evidence="2">Belongs to the TrkH potassium transport family.</text>
</comment>
<keyword evidence="6 9" id="KW-1133">Transmembrane helix</keyword>
<keyword evidence="7" id="KW-0406">Ion transport</keyword>
<sequence length="92" mass="9625">KVISDDIMQSIKSFFLIYIFVFIAGVMIITATGLDITSAIGAVAATLGGVGPGLGLVGPTQNYAFTSSIGKITLIICMLLGRLEIYTVIVLL</sequence>
<dbReference type="EMBL" id="JAUUIA010000327">
    <property type="protein sequence ID" value="MDP0971108.1"/>
    <property type="molecule type" value="Genomic_DNA"/>
</dbReference>
<dbReference type="Pfam" id="PF02386">
    <property type="entry name" value="TrkH"/>
    <property type="match status" value="1"/>
</dbReference>
<evidence type="ECO:0000313" key="10">
    <source>
        <dbReference type="EMBL" id="MDP0971108.1"/>
    </source>
</evidence>
<dbReference type="GO" id="GO:0005886">
    <property type="term" value="C:plasma membrane"/>
    <property type="evidence" value="ECO:0007669"/>
    <property type="project" value="UniProtKB-SubCell"/>
</dbReference>
<dbReference type="InterPro" id="IPR003445">
    <property type="entry name" value="Cat_transpt"/>
</dbReference>
<feature type="non-terminal residue" evidence="10">
    <location>
        <position position="92"/>
    </location>
</feature>
<proteinExistence type="inferred from homology"/>
<evidence type="ECO:0000256" key="7">
    <source>
        <dbReference type="ARBA" id="ARBA00023065"/>
    </source>
</evidence>
<dbReference type="AlphaFoldDB" id="A0AAW8ANF0"/>
<dbReference type="PANTHER" id="PTHR32024:SF2">
    <property type="entry name" value="TRK SYSTEM POTASSIUM UPTAKE PROTEIN TRKG-RELATED"/>
    <property type="match status" value="1"/>
</dbReference>
<evidence type="ECO:0000256" key="9">
    <source>
        <dbReference type="SAM" id="Phobius"/>
    </source>
</evidence>
<gene>
    <name evidence="10" type="ORF">Q6294_29645</name>
</gene>
<name>A0AAW8ANF0_KLEPN</name>
<reference evidence="10" key="1">
    <citation type="submission" date="2023-07" db="EMBL/GenBank/DDBJ databases">
        <authorList>
            <person name="Peng Z."/>
        </authorList>
    </citation>
    <scope>NUCLEOTIDE SEQUENCE</scope>
    <source>
        <strain evidence="10">KP219</strain>
    </source>
</reference>
<feature type="transmembrane region" description="Helical" evidence="9">
    <location>
        <begin position="12"/>
        <end position="30"/>
    </location>
</feature>
<feature type="non-terminal residue" evidence="10">
    <location>
        <position position="1"/>
    </location>
</feature>
<comment type="subcellular location">
    <subcellularLocation>
        <location evidence="1">Cell membrane</location>
        <topology evidence="1">Multi-pass membrane protein</topology>
    </subcellularLocation>
</comment>
<evidence type="ECO:0000256" key="8">
    <source>
        <dbReference type="ARBA" id="ARBA00023136"/>
    </source>
</evidence>
<dbReference type="Proteomes" id="UP001244490">
    <property type="component" value="Unassembled WGS sequence"/>
</dbReference>
<evidence type="ECO:0000256" key="6">
    <source>
        <dbReference type="ARBA" id="ARBA00022989"/>
    </source>
</evidence>
<evidence type="ECO:0000256" key="1">
    <source>
        <dbReference type="ARBA" id="ARBA00004651"/>
    </source>
</evidence>
<keyword evidence="4" id="KW-1003">Cell membrane</keyword>